<evidence type="ECO:0000256" key="1">
    <source>
        <dbReference type="SAM" id="MobiDB-lite"/>
    </source>
</evidence>
<gene>
    <name evidence="2" type="primary">ORF44145</name>
</gene>
<accession>A0A0B6Z0N6</accession>
<dbReference type="AlphaFoldDB" id="A0A0B6Z0N6"/>
<dbReference type="EMBL" id="HACG01015218">
    <property type="protein sequence ID" value="CEK62083.1"/>
    <property type="molecule type" value="Transcribed_RNA"/>
</dbReference>
<feature type="region of interest" description="Disordered" evidence="1">
    <location>
        <begin position="137"/>
        <end position="156"/>
    </location>
</feature>
<evidence type="ECO:0000313" key="2">
    <source>
        <dbReference type="EMBL" id="CEK62083.1"/>
    </source>
</evidence>
<protein>
    <submittedName>
        <fullName evidence="2">Uncharacterized protein</fullName>
    </submittedName>
</protein>
<name>A0A0B6Z0N6_9EUPU</name>
<organism evidence="2">
    <name type="scientific">Arion vulgaris</name>
    <dbReference type="NCBI Taxonomy" id="1028688"/>
    <lineage>
        <taxon>Eukaryota</taxon>
        <taxon>Metazoa</taxon>
        <taxon>Spiralia</taxon>
        <taxon>Lophotrochozoa</taxon>
        <taxon>Mollusca</taxon>
        <taxon>Gastropoda</taxon>
        <taxon>Heterobranchia</taxon>
        <taxon>Euthyneura</taxon>
        <taxon>Panpulmonata</taxon>
        <taxon>Eupulmonata</taxon>
        <taxon>Stylommatophora</taxon>
        <taxon>Helicina</taxon>
        <taxon>Arionoidea</taxon>
        <taxon>Arionidae</taxon>
        <taxon>Arion</taxon>
    </lineage>
</organism>
<sequence>MDPIAKEEWYRLGRSREWRHRKKLLDPEGFKRYNNERAKRYQENLRKNNPEKYKEMRAKGADRLRQYRFSQRIMKAMKEGKEIKISDSVPIAKKLTQVCGRRNETVIEVQEGDEELLIQDNIDKAHYVIPECATTHGEAATGRESSSARTDHPAQPDILDLMYNY</sequence>
<reference evidence="2" key="1">
    <citation type="submission" date="2014-12" db="EMBL/GenBank/DDBJ databases">
        <title>Insight into the proteome of Arion vulgaris.</title>
        <authorList>
            <person name="Aradska J."/>
            <person name="Bulat T."/>
            <person name="Smidak R."/>
            <person name="Sarate P."/>
            <person name="Gangsoo J."/>
            <person name="Sialana F."/>
            <person name="Bilban M."/>
            <person name="Lubec G."/>
        </authorList>
    </citation>
    <scope>NUCLEOTIDE SEQUENCE</scope>
    <source>
        <tissue evidence="2">Skin</tissue>
    </source>
</reference>
<proteinExistence type="predicted"/>